<evidence type="ECO:0000256" key="11">
    <source>
        <dbReference type="ARBA" id="ARBA00023141"/>
    </source>
</evidence>
<protein>
    <recommendedName>
        <fullName evidence="6 15">Anthranilate synthase component 1</fullName>
        <ecNumber evidence="5 15">4.1.3.27</ecNumber>
    </recommendedName>
</protein>
<comment type="similarity">
    <text evidence="3 15">Belongs to the anthranilate synthase component I family.</text>
</comment>
<evidence type="ECO:0000313" key="17">
    <source>
        <dbReference type="Proteomes" id="UP000467105"/>
    </source>
</evidence>
<dbReference type="NCBIfam" id="TIGR00564">
    <property type="entry name" value="trpE_most"/>
    <property type="match status" value="1"/>
</dbReference>
<dbReference type="EC" id="4.1.3.27" evidence="5 15"/>
<comment type="pathway">
    <text evidence="2 15">Amino-acid biosynthesis; L-tryptophan biosynthesis; L-tryptophan from chorismate: step 1/5.</text>
</comment>
<comment type="subunit">
    <text evidence="4 15">Heterotetramer consisting of two non-identical subunits: a beta subunit (TrpG) and a large alpha subunit (TrpE).</text>
</comment>
<dbReference type="Proteomes" id="UP000467105">
    <property type="component" value="Chromosome"/>
</dbReference>
<evidence type="ECO:0000256" key="7">
    <source>
        <dbReference type="ARBA" id="ARBA00022605"/>
    </source>
</evidence>
<evidence type="ECO:0000256" key="1">
    <source>
        <dbReference type="ARBA" id="ARBA00001946"/>
    </source>
</evidence>
<evidence type="ECO:0000256" key="10">
    <source>
        <dbReference type="ARBA" id="ARBA00022842"/>
    </source>
</evidence>
<keyword evidence="17" id="KW-1185">Reference proteome</keyword>
<keyword evidence="9 15" id="KW-0822">Tryptophan biosynthesis</keyword>
<dbReference type="EMBL" id="AP022614">
    <property type="protein sequence ID" value="BBZ44438.1"/>
    <property type="molecule type" value="Genomic_DNA"/>
</dbReference>
<dbReference type="PRINTS" id="PR00095">
    <property type="entry name" value="ANTSNTHASEI"/>
</dbReference>
<evidence type="ECO:0000256" key="8">
    <source>
        <dbReference type="ARBA" id="ARBA00022723"/>
    </source>
</evidence>
<dbReference type="SUPFAM" id="SSF56322">
    <property type="entry name" value="ADC synthase"/>
    <property type="match status" value="1"/>
</dbReference>
<gene>
    <name evidence="15 16" type="primary">trpE</name>
    <name evidence="16" type="ORF">MPRM_17190</name>
</gene>
<dbReference type="PANTHER" id="PTHR11236">
    <property type="entry name" value="AMINOBENZOATE/ANTHRANILATE SYNTHASE"/>
    <property type="match status" value="1"/>
</dbReference>
<evidence type="ECO:0000256" key="4">
    <source>
        <dbReference type="ARBA" id="ARBA00011575"/>
    </source>
</evidence>
<keyword evidence="8 15" id="KW-0479">Metal-binding</keyword>
<dbReference type="Pfam" id="PF04715">
    <property type="entry name" value="Anth_synt_I_N"/>
    <property type="match status" value="1"/>
</dbReference>
<keyword evidence="12 15" id="KW-0456">Lyase</keyword>
<dbReference type="GO" id="GO:0046872">
    <property type="term" value="F:metal ion binding"/>
    <property type="evidence" value="ECO:0007669"/>
    <property type="project" value="UniProtKB-KW"/>
</dbReference>
<comment type="catalytic activity">
    <reaction evidence="14 15">
        <text>chorismate + L-glutamine = anthranilate + pyruvate + L-glutamate + H(+)</text>
        <dbReference type="Rhea" id="RHEA:21732"/>
        <dbReference type="ChEBI" id="CHEBI:15361"/>
        <dbReference type="ChEBI" id="CHEBI:15378"/>
        <dbReference type="ChEBI" id="CHEBI:16567"/>
        <dbReference type="ChEBI" id="CHEBI:29748"/>
        <dbReference type="ChEBI" id="CHEBI:29985"/>
        <dbReference type="ChEBI" id="CHEBI:58359"/>
        <dbReference type="EC" id="4.1.3.27"/>
    </reaction>
</comment>
<evidence type="ECO:0000256" key="15">
    <source>
        <dbReference type="RuleBase" id="RU364045"/>
    </source>
</evidence>
<dbReference type="Pfam" id="PF00425">
    <property type="entry name" value="Chorismate_bind"/>
    <property type="match status" value="1"/>
</dbReference>
<evidence type="ECO:0000256" key="12">
    <source>
        <dbReference type="ARBA" id="ARBA00023239"/>
    </source>
</evidence>
<dbReference type="PANTHER" id="PTHR11236:SF46">
    <property type="entry name" value="ANTHRANILATE SYNTHASE COMPONENT 1"/>
    <property type="match status" value="1"/>
</dbReference>
<dbReference type="InterPro" id="IPR015890">
    <property type="entry name" value="Chorismate_C"/>
</dbReference>
<evidence type="ECO:0000256" key="6">
    <source>
        <dbReference type="ARBA" id="ARBA00020653"/>
    </source>
</evidence>
<name>A0A7I7YRD7_9MYCO</name>
<dbReference type="FunFam" id="3.60.120.10:FF:000008">
    <property type="entry name" value="Anthranilate synthase component 1"/>
    <property type="match status" value="1"/>
</dbReference>
<dbReference type="UniPathway" id="UPA00035">
    <property type="reaction ID" value="UER00040"/>
</dbReference>
<proteinExistence type="inferred from homology"/>
<dbReference type="NCBIfam" id="NF010086">
    <property type="entry name" value="PRK13571.1"/>
    <property type="match status" value="1"/>
</dbReference>
<keyword evidence="7 15" id="KW-0028">Amino-acid biosynthesis</keyword>
<dbReference type="RefSeq" id="WP_085270718.1">
    <property type="nucleotide sequence ID" value="NZ_AP022614.1"/>
</dbReference>
<dbReference type="OrthoDB" id="3518032at2"/>
<evidence type="ECO:0000256" key="5">
    <source>
        <dbReference type="ARBA" id="ARBA00012266"/>
    </source>
</evidence>
<accession>A0A7I7YRD7</accession>
<evidence type="ECO:0000256" key="9">
    <source>
        <dbReference type="ARBA" id="ARBA00022822"/>
    </source>
</evidence>
<dbReference type="Gene3D" id="3.60.120.10">
    <property type="entry name" value="Anthranilate synthase"/>
    <property type="match status" value="1"/>
</dbReference>
<evidence type="ECO:0000256" key="14">
    <source>
        <dbReference type="ARBA" id="ARBA00047683"/>
    </source>
</evidence>
<dbReference type="AlphaFoldDB" id="A0A7I7YRD7"/>
<dbReference type="InterPro" id="IPR019999">
    <property type="entry name" value="Anth_synth_I-like"/>
</dbReference>
<dbReference type="GO" id="GO:0000162">
    <property type="term" value="P:L-tryptophan biosynthetic process"/>
    <property type="evidence" value="ECO:0007669"/>
    <property type="project" value="UniProtKB-UniPathway"/>
</dbReference>
<organism evidence="16 17">
    <name type="scientific">Mycobacterium parmense</name>
    <dbReference type="NCBI Taxonomy" id="185642"/>
    <lineage>
        <taxon>Bacteria</taxon>
        <taxon>Bacillati</taxon>
        <taxon>Actinomycetota</taxon>
        <taxon>Actinomycetes</taxon>
        <taxon>Mycobacteriales</taxon>
        <taxon>Mycobacteriaceae</taxon>
        <taxon>Mycobacterium</taxon>
        <taxon>Mycobacterium simiae complex</taxon>
    </lineage>
</organism>
<evidence type="ECO:0000256" key="13">
    <source>
        <dbReference type="ARBA" id="ARBA00025634"/>
    </source>
</evidence>
<dbReference type="InterPro" id="IPR006805">
    <property type="entry name" value="Anth_synth_I_N"/>
</dbReference>
<sequence>MHDHLAATTSREEFRLLAAQHRVVPVTRKVLADAETPLSAYRKLAANRPGTFLLESAENGRSWSRWSFIGAGAPSALTVRDGEAVWLGAAPRDAPTGGEPLQALRDTLELLATGAPPGLPPLSGGMVGFFSYDMVRRLERLPELVVDDLQLPEMLLLLATDLAAVDHHEGTITLIANAVNWNGTDERVDEAYDDATARLDVMTAALGQPLPSTVATFARPRPRHRSQRSAEEYTKIVDYLVEQIAAGEAFQVVPSQRFEMDTPADPIDVYRMLRATNPSPYMYLLHVPNGDGATDFSIVGSSPEALVTVSDGWATTHPIAGTRWRGQSEEEDQLLEKELLADEKERAEHLMLVDLGRNDLGRVCAPGTVRVDDYSHIERYSHVMHLVSTVTGMLGAGRTALDAVTACFPAGTLSGAPKVRAMELIEEVEKTRRGLYGGVVGYLDFAGNADFAIAIRTALMRDGTAYVQAGGGVVADSNGPYEFTEASNKARAVLSAIAAAETLAAPDAGRDG</sequence>
<reference evidence="16 17" key="1">
    <citation type="journal article" date="2019" name="Emerg. Microbes Infect.">
        <title>Comprehensive subspecies identification of 175 nontuberculous mycobacteria species based on 7547 genomic profiles.</title>
        <authorList>
            <person name="Matsumoto Y."/>
            <person name="Kinjo T."/>
            <person name="Motooka D."/>
            <person name="Nabeya D."/>
            <person name="Jung N."/>
            <person name="Uechi K."/>
            <person name="Horii T."/>
            <person name="Iida T."/>
            <person name="Fujita J."/>
            <person name="Nakamura S."/>
        </authorList>
    </citation>
    <scope>NUCLEOTIDE SEQUENCE [LARGE SCALE GENOMIC DNA]</scope>
    <source>
        <strain evidence="16 17">JCM 14742</strain>
    </source>
</reference>
<dbReference type="InterPro" id="IPR005256">
    <property type="entry name" value="Anth_synth_I_PabB"/>
</dbReference>
<keyword evidence="10 15" id="KW-0460">Magnesium</keyword>
<dbReference type="InterPro" id="IPR005801">
    <property type="entry name" value="ADC_synthase"/>
</dbReference>
<evidence type="ECO:0000256" key="3">
    <source>
        <dbReference type="ARBA" id="ARBA00009562"/>
    </source>
</evidence>
<dbReference type="GO" id="GO:0004049">
    <property type="term" value="F:anthranilate synthase activity"/>
    <property type="evidence" value="ECO:0007669"/>
    <property type="project" value="UniProtKB-EC"/>
</dbReference>
<evidence type="ECO:0000313" key="16">
    <source>
        <dbReference type="EMBL" id="BBZ44438.1"/>
    </source>
</evidence>
<comment type="cofactor">
    <cofactor evidence="1 15">
        <name>Mg(2+)</name>
        <dbReference type="ChEBI" id="CHEBI:18420"/>
    </cofactor>
</comment>
<evidence type="ECO:0000256" key="2">
    <source>
        <dbReference type="ARBA" id="ARBA00004873"/>
    </source>
</evidence>
<keyword evidence="11 15" id="KW-0057">Aromatic amino acid biosynthesis</keyword>
<comment type="function">
    <text evidence="13 15">Part of a heterotetrameric complex that catalyzes the two-step biosynthesis of anthranilate, an intermediate in the biosynthesis of L-tryptophan. In the first step, the glutamine-binding beta subunit (TrpG) of anthranilate synthase (AS) provides the glutamine amidotransferase activity which generates ammonia as a substrate that, along with chorismate, is used in the second step, catalyzed by the large alpha subunit of AS (TrpE) to produce anthranilate. In the absence of TrpG, TrpE can synthesize anthranilate directly from chorismate and high concentrations of ammonia.</text>
</comment>